<accession>A0ABP7CQX8</accession>
<feature type="transmembrane region" description="Helical" evidence="5">
    <location>
        <begin position="151"/>
        <end position="173"/>
    </location>
</feature>
<feature type="transmembrane region" description="Helical" evidence="5">
    <location>
        <begin position="69"/>
        <end position="86"/>
    </location>
</feature>
<evidence type="ECO:0000259" key="7">
    <source>
        <dbReference type="Pfam" id="PF00361"/>
    </source>
</evidence>
<keyword evidence="5" id="KW-0813">Transport</keyword>
<sequence>MSPLALLPELLILAGAVCGLVTGLFVARERQRVVAWINGIGLASAAVFAATSPHLVAFGTYAVDLVTNVTRLTVALATLLALCLAAGRIRAHARESELYTLMSLAALGTILMAGAADLLVLVAAYLVASIPAYALAGFAKDAPGTEAALKYYLMGAFLGVLMLAGVTLAYGLSGATAYPEARAPAVAAVLLLAGPLFKAGGVPAHFWVPDVAEGTSRPVAAFVTTVPKIGALAALYRLAGSVLDEPALLAVVAAATMTLGNLAAFQQDNVRRLLAYSTIGQAGYLLVPVAVAGRTELAEPALLLYLAAYAITNLGAFAVVVAAGTDALADYAGLARRSPWTAFALVVCLLGLVGTPPTAVFAGKLLMFAAAWDGGYAWLAVVAAANTVASVFYYLRWIRPVFAQEGTGERGTGGVAVVAAVGSLVLGIAAVAVLLGASAL</sequence>
<keyword evidence="5" id="KW-1278">Translocase</keyword>
<feature type="domain" description="NADH:quinone oxidoreductase/Mrp antiporter transmembrane" evidence="7">
    <location>
        <begin position="115"/>
        <end position="385"/>
    </location>
</feature>
<evidence type="ECO:0000256" key="4">
    <source>
        <dbReference type="ARBA" id="ARBA00023136"/>
    </source>
</evidence>
<gene>
    <name evidence="5" type="primary">nuoN</name>
    <name evidence="8" type="ORF">GCM10022224_068380</name>
</gene>
<feature type="transmembrane region" description="Helical" evidence="5">
    <location>
        <begin position="415"/>
        <end position="437"/>
    </location>
</feature>
<keyword evidence="2 5" id="KW-0812">Transmembrane</keyword>
<feature type="transmembrane region" description="Helical" evidence="5">
    <location>
        <begin position="39"/>
        <end position="63"/>
    </location>
</feature>
<proteinExistence type="inferred from homology"/>
<keyword evidence="3 5" id="KW-1133">Transmembrane helix</keyword>
<evidence type="ECO:0000256" key="5">
    <source>
        <dbReference type="HAMAP-Rule" id="MF_00445"/>
    </source>
</evidence>
<keyword evidence="9" id="KW-1185">Reference proteome</keyword>
<dbReference type="RefSeq" id="WP_344887312.1">
    <property type="nucleotide sequence ID" value="NZ_BAAAZP010000138.1"/>
</dbReference>
<comment type="subunit">
    <text evidence="5">NDH-1 is composed of 14 different subunits. Subunits NuoA, H, J, K, L, M, N constitute the membrane sector of the complex.</text>
</comment>
<feature type="transmembrane region" description="Helical" evidence="5">
    <location>
        <begin position="6"/>
        <end position="27"/>
    </location>
</feature>
<dbReference type="InterPro" id="IPR010096">
    <property type="entry name" value="NADH-Q_OxRdtase_suN/2"/>
</dbReference>
<dbReference type="PANTHER" id="PTHR22773">
    <property type="entry name" value="NADH DEHYDROGENASE"/>
    <property type="match status" value="1"/>
</dbReference>
<feature type="transmembrane region" description="Helical" evidence="5">
    <location>
        <begin position="185"/>
        <end position="207"/>
    </location>
</feature>
<dbReference type="InterPro" id="IPR001750">
    <property type="entry name" value="ND/Mrp_TM"/>
</dbReference>
<dbReference type="HAMAP" id="MF_00445">
    <property type="entry name" value="NDH1_NuoN_1"/>
    <property type="match status" value="1"/>
</dbReference>
<feature type="transmembrane region" description="Helical" evidence="5">
    <location>
        <begin position="375"/>
        <end position="395"/>
    </location>
</feature>
<feature type="transmembrane region" description="Helical" evidence="5">
    <location>
        <begin position="303"/>
        <end position="328"/>
    </location>
</feature>
<keyword evidence="5" id="KW-1003">Cell membrane</keyword>
<protein>
    <recommendedName>
        <fullName evidence="5">NADH-quinone oxidoreductase subunit N</fullName>
        <ecNumber evidence="5">7.1.1.-</ecNumber>
    </recommendedName>
    <alternativeName>
        <fullName evidence="5">NADH dehydrogenase I subunit N</fullName>
    </alternativeName>
    <alternativeName>
        <fullName evidence="5">NDH-1 subunit N</fullName>
    </alternativeName>
</protein>
<evidence type="ECO:0000313" key="9">
    <source>
        <dbReference type="Proteomes" id="UP001500902"/>
    </source>
</evidence>
<comment type="function">
    <text evidence="5">NDH-1 shuttles electrons from NADH, via FMN and iron-sulfur (Fe-S) centers, to quinones in the respiratory chain. The immediate electron acceptor for the enzyme in this species is believed to be a menaquinone. Couples the redox reaction to proton translocation (for every two electrons transferred, four hydrogen ions are translocated across the cytoplasmic membrane), and thus conserves the redox energy in a proton gradient.</text>
</comment>
<name>A0ABP7CQX8_9ACTN</name>
<evidence type="ECO:0000256" key="3">
    <source>
        <dbReference type="ARBA" id="ARBA00022989"/>
    </source>
</evidence>
<comment type="catalytic activity">
    <reaction evidence="5">
        <text>a quinone + NADH + 5 H(+)(in) = a quinol + NAD(+) + 4 H(+)(out)</text>
        <dbReference type="Rhea" id="RHEA:57888"/>
        <dbReference type="ChEBI" id="CHEBI:15378"/>
        <dbReference type="ChEBI" id="CHEBI:24646"/>
        <dbReference type="ChEBI" id="CHEBI:57540"/>
        <dbReference type="ChEBI" id="CHEBI:57945"/>
        <dbReference type="ChEBI" id="CHEBI:132124"/>
    </reaction>
</comment>
<comment type="similarity">
    <text evidence="5">Belongs to the complex I subunit 2 family.</text>
</comment>
<comment type="caution">
    <text evidence="8">The sequence shown here is derived from an EMBL/GenBank/DDBJ whole genome shotgun (WGS) entry which is preliminary data.</text>
</comment>
<feature type="transmembrane region" description="Helical" evidence="5">
    <location>
        <begin position="340"/>
        <end position="363"/>
    </location>
</feature>
<evidence type="ECO:0000256" key="1">
    <source>
        <dbReference type="ARBA" id="ARBA00004127"/>
    </source>
</evidence>
<keyword evidence="5" id="KW-0520">NAD</keyword>
<dbReference type="EMBL" id="BAAAZP010000138">
    <property type="protein sequence ID" value="GAA3693137.1"/>
    <property type="molecule type" value="Genomic_DNA"/>
</dbReference>
<comment type="subcellular location">
    <subcellularLocation>
        <location evidence="5">Cell membrane</location>
        <topology evidence="5">Multi-pass membrane protein</topology>
    </subcellularLocation>
    <subcellularLocation>
        <location evidence="1">Endomembrane system</location>
        <topology evidence="1">Multi-pass membrane protein</topology>
    </subcellularLocation>
    <subcellularLocation>
        <location evidence="6">Membrane</location>
        <topology evidence="6">Multi-pass membrane protein</topology>
    </subcellularLocation>
</comment>
<dbReference type="Pfam" id="PF00361">
    <property type="entry name" value="Proton_antipo_M"/>
    <property type="match status" value="1"/>
</dbReference>
<feature type="transmembrane region" description="Helical" evidence="5">
    <location>
        <begin position="248"/>
        <end position="266"/>
    </location>
</feature>
<reference evidence="9" key="1">
    <citation type="journal article" date="2019" name="Int. J. Syst. Evol. Microbiol.">
        <title>The Global Catalogue of Microorganisms (GCM) 10K type strain sequencing project: providing services to taxonomists for standard genome sequencing and annotation.</title>
        <authorList>
            <consortium name="The Broad Institute Genomics Platform"/>
            <consortium name="The Broad Institute Genome Sequencing Center for Infectious Disease"/>
            <person name="Wu L."/>
            <person name="Ma J."/>
        </authorList>
    </citation>
    <scope>NUCLEOTIDE SEQUENCE [LARGE SCALE GENOMIC DNA]</scope>
    <source>
        <strain evidence="9">JCM 16904</strain>
    </source>
</reference>
<feature type="transmembrane region" description="Helical" evidence="5">
    <location>
        <begin position="98"/>
        <end position="116"/>
    </location>
</feature>
<evidence type="ECO:0000313" key="8">
    <source>
        <dbReference type="EMBL" id="GAA3693137.1"/>
    </source>
</evidence>
<organism evidence="8 9">
    <name type="scientific">Nonomuraea antimicrobica</name>
    <dbReference type="NCBI Taxonomy" id="561173"/>
    <lineage>
        <taxon>Bacteria</taxon>
        <taxon>Bacillati</taxon>
        <taxon>Actinomycetota</taxon>
        <taxon>Actinomycetes</taxon>
        <taxon>Streptosporangiales</taxon>
        <taxon>Streptosporangiaceae</taxon>
        <taxon>Nonomuraea</taxon>
    </lineage>
</organism>
<evidence type="ECO:0000256" key="2">
    <source>
        <dbReference type="ARBA" id="ARBA00022692"/>
    </source>
</evidence>
<dbReference type="EC" id="7.1.1.-" evidence="5"/>
<feature type="transmembrane region" description="Helical" evidence="5">
    <location>
        <begin position="273"/>
        <end position="291"/>
    </location>
</feature>
<keyword evidence="4 5" id="KW-0472">Membrane</keyword>
<evidence type="ECO:0000256" key="6">
    <source>
        <dbReference type="RuleBase" id="RU000320"/>
    </source>
</evidence>
<keyword evidence="5" id="KW-0874">Quinone</keyword>
<dbReference type="Proteomes" id="UP001500902">
    <property type="component" value="Unassembled WGS sequence"/>
</dbReference>